<dbReference type="EMBL" id="ML210165">
    <property type="protein sequence ID" value="TFK27326.1"/>
    <property type="molecule type" value="Genomic_DNA"/>
</dbReference>
<feature type="region of interest" description="Disordered" evidence="1">
    <location>
        <begin position="511"/>
        <end position="772"/>
    </location>
</feature>
<evidence type="ECO:0000256" key="1">
    <source>
        <dbReference type="SAM" id="MobiDB-lite"/>
    </source>
</evidence>
<feature type="compositionally biased region" description="Pro residues" evidence="1">
    <location>
        <begin position="260"/>
        <end position="271"/>
    </location>
</feature>
<dbReference type="STRING" id="230819.A0A5C3L5B2"/>
<feature type="region of interest" description="Disordered" evidence="1">
    <location>
        <begin position="328"/>
        <end position="364"/>
    </location>
</feature>
<gene>
    <name evidence="2" type="ORF">FA15DRAFT_586562</name>
</gene>
<feature type="compositionally biased region" description="Low complexity" evidence="1">
    <location>
        <begin position="650"/>
        <end position="667"/>
    </location>
</feature>
<feature type="compositionally biased region" description="Pro residues" evidence="1">
    <location>
        <begin position="514"/>
        <end position="525"/>
    </location>
</feature>
<organism evidence="2 3">
    <name type="scientific">Coprinopsis marcescibilis</name>
    <name type="common">Agaric fungus</name>
    <name type="synonym">Psathyrella marcescibilis</name>
    <dbReference type="NCBI Taxonomy" id="230819"/>
    <lineage>
        <taxon>Eukaryota</taxon>
        <taxon>Fungi</taxon>
        <taxon>Dikarya</taxon>
        <taxon>Basidiomycota</taxon>
        <taxon>Agaricomycotina</taxon>
        <taxon>Agaricomycetes</taxon>
        <taxon>Agaricomycetidae</taxon>
        <taxon>Agaricales</taxon>
        <taxon>Agaricineae</taxon>
        <taxon>Psathyrellaceae</taxon>
        <taxon>Coprinopsis</taxon>
    </lineage>
</organism>
<feature type="compositionally biased region" description="Low complexity" evidence="1">
    <location>
        <begin position="297"/>
        <end position="313"/>
    </location>
</feature>
<feature type="compositionally biased region" description="Pro residues" evidence="1">
    <location>
        <begin position="589"/>
        <end position="599"/>
    </location>
</feature>
<feature type="compositionally biased region" description="Polar residues" evidence="1">
    <location>
        <begin position="236"/>
        <end position="246"/>
    </location>
</feature>
<keyword evidence="3" id="KW-1185">Reference proteome</keyword>
<feature type="region of interest" description="Disordered" evidence="1">
    <location>
        <begin position="777"/>
        <end position="796"/>
    </location>
</feature>
<reference evidence="2 3" key="1">
    <citation type="journal article" date="2019" name="Nat. Ecol. Evol.">
        <title>Megaphylogeny resolves global patterns of mushroom evolution.</title>
        <authorList>
            <person name="Varga T."/>
            <person name="Krizsan K."/>
            <person name="Foldi C."/>
            <person name="Dima B."/>
            <person name="Sanchez-Garcia M."/>
            <person name="Sanchez-Ramirez S."/>
            <person name="Szollosi G.J."/>
            <person name="Szarkandi J.G."/>
            <person name="Papp V."/>
            <person name="Albert L."/>
            <person name="Andreopoulos W."/>
            <person name="Angelini C."/>
            <person name="Antonin V."/>
            <person name="Barry K.W."/>
            <person name="Bougher N.L."/>
            <person name="Buchanan P."/>
            <person name="Buyck B."/>
            <person name="Bense V."/>
            <person name="Catcheside P."/>
            <person name="Chovatia M."/>
            <person name="Cooper J."/>
            <person name="Damon W."/>
            <person name="Desjardin D."/>
            <person name="Finy P."/>
            <person name="Geml J."/>
            <person name="Haridas S."/>
            <person name="Hughes K."/>
            <person name="Justo A."/>
            <person name="Karasinski D."/>
            <person name="Kautmanova I."/>
            <person name="Kiss B."/>
            <person name="Kocsube S."/>
            <person name="Kotiranta H."/>
            <person name="LaButti K.M."/>
            <person name="Lechner B.E."/>
            <person name="Liimatainen K."/>
            <person name="Lipzen A."/>
            <person name="Lukacs Z."/>
            <person name="Mihaltcheva S."/>
            <person name="Morgado L.N."/>
            <person name="Niskanen T."/>
            <person name="Noordeloos M.E."/>
            <person name="Ohm R.A."/>
            <person name="Ortiz-Santana B."/>
            <person name="Ovrebo C."/>
            <person name="Racz N."/>
            <person name="Riley R."/>
            <person name="Savchenko A."/>
            <person name="Shiryaev A."/>
            <person name="Soop K."/>
            <person name="Spirin V."/>
            <person name="Szebenyi C."/>
            <person name="Tomsovsky M."/>
            <person name="Tulloss R.E."/>
            <person name="Uehling J."/>
            <person name="Grigoriev I.V."/>
            <person name="Vagvolgyi C."/>
            <person name="Papp T."/>
            <person name="Martin F.M."/>
            <person name="Miettinen O."/>
            <person name="Hibbett D.S."/>
            <person name="Nagy L.G."/>
        </authorList>
    </citation>
    <scope>NUCLEOTIDE SEQUENCE [LARGE SCALE GENOMIC DNA]</scope>
    <source>
        <strain evidence="2 3">CBS 121175</strain>
    </source>
</reference>
<dbReference type="Proteomes" id="UP000307440">
    <property type="component" value="Unassembled WGS sequence"/>
</dbReference>
<dbReference type="OrthoDB" id="3230530at2759"/>
<accession>A0A5C3L5B2</accession>
<evidence type="ECO:0000313" key="3">
    <source>
        <dbReference type="Proteomes" id="UP000307440"/>
    </source>
</evidence>
<evidence type="ECO:0000313" key="2">
    <source>
        <dbReference type="EMBL" id="TFK27326.1"/>
    </source>
</evidence>
<feature type="region of interest" description="Disordered" evidence="1">
    <location>
        <begin position="236"/>
        <end position="316"/>
    </location>
</feature>
<feature type="compositionally biased region" description="Basic residues" evidence="1">
    <location>
        <begin position="529"/>
        <end position="538"/>
    </location>
</feature>
<feature type="compositionally biased region" description="Polar residues" evidence="1">
    <location>
        <begin position="338"/>
        <end position="350"/>
    </location>
</feature>
<protein>
    <submittedName>
        <fullName evidence="2">Uncharacterized protein</fullName>
    </submittedName>
</protein>
<feature type="compositionally biased region" description="Basic and acidic residues" evidence="1">
    <location>
        <begin position="777"/>
        <end position="788"/>
    </location>
</feature>
<feature type="compositionally biased region" description="Low complexity" evidence="1">
    <location>
        <begin position="552"/>
        <end position="564"/>
    </location>
</feature>
<name>A0A5C3L5B2_COPMA</name>
<dbReference type="AlphaFoldDB" id="A0A5C3L5B2"/>
<proteinExistence type="predicted"/>
<feature type="compositionally biased region" description="Low complexity" evidence="1">
    <location>
        <begin position="674"/>
        <end position="699"/>
    </location>
</feature>
<feature type="compositionally biased region" description="Low complexity" evidence="1">
    <location>
        <begin position="248"/>
        <end position="259"/>
    </location>
</feature>
<sequence length="816" mass="88507">MVQLILSSTKGNQGGKYFPYVGYLGLTPVRVEGLVRTRLDSDFKTLPCKSLTISVRCYESRIGRVNTLQSNILVDYTQTLWQKPDDQDYEHVDVLEFPFRIWVPTAVAGFSTAVFVDYRCTWRVEAVLHHAPITGVGSRQVRHFELPLIRYDVPRMLAQPEQHPDLVFEHQTSKPKTPRVRYTLRLPSQPTGPLDLVSIPLHMQPVDAGVSIFKASVIIERRIQLHDQSSASVIATASSEPTSVSDKPSYSSQHSSAPSPHSPALPSPSQPDSPVSSLDNNTPPASSKHHHQYHHQPTQSTSSLSSSNPTITPETVYPSNVSVLTYDSEHPLLPKDPPSNSSQPLQHPASSSPPTPNGHSIPQQQASPFSFATLSNSSKVVTNLIVGTETEKFARDSRGVWSKTLTLQWPASKSQSRWAIGETINSDLVSVRFFIRIFVTSPGGGTDSLELVEKELLVVSTNESERQLALAKYAEIAESSQSSMGEYYQLIRSKSKSPRRLRADDSLVQVLPEDLPPSPALPHPATPSKKAKTPRRPHTSAGPRDKSSLGRGMMNAGGASSNGASGSGGGGESSRKRRSDLGWAHPSMQPVPKPDPWGPPGARKEIIDRPSSTRREKERPKSRDKDSGKPKTSGRLSSSSFWAVSAPPLKGGRSSGSGSVSGSSKGSVGKETRSAGAVLSTSSTSTTASSSSVSSNRSFGFGGGFRSNGNGVATRRREGDVGVYSDEEEERRRAAPHANYPYISSSLPSTHGLPPPSSFKKGDEAHHHVREWEEELARIEEKSRKESDAAGFGRMRKRSLMTAVKGFLTSPGSSSS</sequence>
<feature type="compositionally biased region" description="Basic and acidic residues" evidence="1">
    <location>
        <begin position="602"/>
        <end position="629"/>
    </location>
</feature>